<feature type="transmembrane region" description="Helical" evidence="5">
    <location>
        <begin position="12"/>
        <end position="32"/>
    </location>
</feature>
<feature type="transmembrane region" description="Helical" evidence="5">
    <location>
        <begin position="203"/>
        <end position="221"/>
    </location>
</feature>
<accession>A0ABU1D6N2</accession>
<dbReference type="PIRSF" id="PIRSF006060">
    <property type="entry name" value="AA_transporter"/>
    <property type="match status" value="1"/>
</dbReference>
<keyword evidence="2 5" id="KW-0812">Transmembrane</keyword>
<feature type="transmembrane region" description="Helical" evidence="5">
    <location>
        <begin position="426"/>
        <end position="446"/>
    </location>
</feature>
<feature type="transmembrane region" description="Helical" evidence="5">
    <location>
        <begin position="341"/>
        <end position="359"/>
    </location>
</feature>
<dbReference type="InterPro" id="IPR002293">
    <property type="entry name" value="AA/rel_permease1"/>
</dbReference>
<evidence type="ECO:0000313" key="7">
    <source>
        <dbReference type="Proteomes" id="UP001232156"/>
    </source>
</evidence>
<proteinExistence type="predicted"/>
<gene>
    <name evidence="6" type="ORF">Q8947_08630</name>
</gene>
<reference evidence="6 7" key="1">
    <citation type="submission" date="2023-08" db="EMBL/GenBank/DDBJ databases">
        <title>Alcaligenaceae gen. nov., a novel taxon isolated from the sludge of Yixing Pesticide Factory.</title>
        <authorList>
            <person name="Ruan L."/>
        </authorList>
    </citation>
    <scope>NUCLEOTIDE SEQUENCE [LARGE SCALE GENOMIC DNA]</scope>
    <source>
        <strain evidence="6 7">LG-2</strain>
    </source>
</reference>
<evidence type="ECO:0000256" key="1">
    <source>
        <dbReference type="ARBA" id="ARBA00004141"/>
    </source>
</evidence>
<evidence type="ECO:0000256" key="4">
    <source>
        <dbReference type="ARBA" id="ARBA00023136"/>
    </source>
</evidence>
<evidence type="ECO:0000256" key="3">
    <source>
        <dbReference type="ARBA" id="ARBA00022989"/>
    </source>
</evidence>
<feature type="transmembrane region" description="Helical" evidence="5">
    <location>
        <begin position="241"/>
        <end position="260"/>
    </location>
</feature>
<dbReference type="Pfam" id="PF13520">
    <property type="entry name" value="AA_permease_2"/>
    <property type="match status" value="1"/>
</dbReference>
<dbReference type="Gene3D" id="1.20.1740.10">
    <property type="entry name" value="Amino acid/polyamine transporter I"/>
    <property type="match status" value="1"/>
</dbReference>
<feature type="transmembrane region" description="Helical" evidence="5">
    <location>
        <begin position="124"/>
        <end position="143"/>
    </location>
</feature>
<evidence type="ECO:0000256" key="2">
    <source>
        <dbReference type="ARBA" id="ARBA00022692"/>
    </source>
</evidence>
<sequence length="455" mass="47844">MSAKGLSTWDAVAILVGVVVGIGIFGFPPLVAQNAPSAALYMVLWVAGGLVMLVGALCYAELGSAYPDAGGEYAFLGRGWGANTALLFAWARCSVIQTGAIAAVAFIFGDYAQVLLPIGDHGPAVYAALVVGLLTVVNVLGSLESRRVQWVLTVVSVLALVAMAVGGLVLGDGGSQLANEAVSGAQATSDAIASNSALTLGQLAGMLGMGMVFVLLTYGGWNEAAYLSGELRDVRRSMLRVLLFGTVIIVALYVLVNFAYLRVFGLEGLRATHAVGADMSRLLAGPWAALLLSLLVCCTALGTVNACIFTGGRIYVSLGRDVPALKALGEWSERRETPVRALWLQGGITLALVAFGAFTESGLRAMVAYTSPVFWLFMFLTALALIRLRQRDPHHPRPFRVPLYPVLPLLLALMCLGLFWSSVVYAGAGSLLGLLVLVLGLPLCWLRRRTCPGGG</sequence>
<organism evidence="6 7">
    <name type="scientific">Yanghanlia caeni</name>
    <dbReference type="NCBI Taxonomy" id="3064283"/>
    <lineage>
        <taxon>Bacteria</taxon>
        <taxon>Pseudomonadati</taxon>
        <taxon>Pseudomonadota</taxon>
        <taxon>Betaproteobacteria</taxon>
        <taxon>Burkholderiales</taxon>
        <taxon>Alcaligenaceae</taxon>
        <taxon>Yanghanlia</taxon>
    </lineage>
</organism>
<evidence type="ECO:0000313" key="6">
    <source>
        <dbReference type="EMBL" id="MDR4126045.1"/>
    </source>
</evidence>
<dbReference type="PANTHER" id="PTHR11785:SF512">
    <property type="entry name" value="SOBREMESA, ISOFORM B"/>
    <property type="match status" value="1"/>
</dbReference>
<keyword evidence="7" id="KW-1185">Reference proteome</keyword>
<keyword evidence="4 5" id="KW-0472">Membrane</keyword>
<comment type="subcellular location">
    <subcellularLocation>
        <location evidence="1">Membrane</location>
        <topology evidence="1">Multi-pass membrane protein</topology>
    </subcellularLocation>
</comment>
<dbReference type="Proteomes" id="UP001232156">
    <property type="component" value="Unassembled WGS sequence"/>
</dbReference>
<feature type="transmembrane region" description="Helical" evidence="5">
    <location>
        <begin position="150"/>
        <end position="170"/>
    </location>
</feature>
<feature type="transmembrane region" description="Helical" evidence="5">
    <location>
        <begin position="401"/>
        <end position="420"/>
    </location>
</feature>
<feature type="transmembrane region" description="Helical" evidence="5">
    <location>
        <begin position="287"/>
        <end position="310"/>
    </location>
</feature>
<dbReference type="EMBL" id="JAUZQE010000016">
    <property type="protein sequence ID" value="MDR4126045.1"/>
    <property type="molecule type" value="Genomic_DNA"/>
</dbReference>
<protein>
    <submittedName>
        <fullName evidence="6">Amino acid permease</fullName>
    </submittedName>
</protein>
<comment type="caution">
    <text evidence="6">The sequence shown here is derived from an EMBL/GenBank/DDBJ whole genome shotgun (WGS) entry which is preliminary data.</text>
</comment>
<name>A0ABU1D6N2_9BURK</name>
<feature type="transmembrane region" description="Helical" evidence="5">
    <location>
        <begin position="38"/>
        <end position="59"/>
    </location>
</feature>
<dbReference type="PANTHER" id="PTHR11785">
    <property type="entry name" value="AMINO ACID TRANSPORTER"/>
    <property type="match status" value="1"/>
</dbReference>
<feature type="transmembrane region" description="Helical" evidence="5">
    <location>
        <begin position="365"/>
        <end position="389"/>
    </location>
</feature>
<keyword evidence="3 5" id="KW-1133">Transmembrane helix</keyword>
<evidence type="ECO:0000256" key="5">
    <source>
        <dbReference type="SAM" id="Phobius"/>
    </source>
</evidence>
<feature type="transmembrane region" description="Helical" evidence="5">
    <location>
        <begin position="80"/>
        <end position="108"/>
    </location>
</feature>
<dbReference type="InterPro" id="IPR050598">
    <property type="entry name" value="AminoAcid_Transporter"/>
</dbReference>